<reference evidence="1" key="1">
    <citation type="journal article" date="2023" name="Mol. Phylogenet. Evol.">
        <title>Genome-scale phylogeny and comparative genomics of the fungal order Sordariales.</title>
        <authorList>
            <person name="Hensen N."/>
            <person name="Bonometti L."/>
            <person name="Westerberg I."/>
            <person name="Brannstrom I.O."/>
            <person name="Guillou S."/>
            <person name="Cros-Aarteil S."/>
            <person name="Calhoun S."/>
            <person name="Haridas S."/>
            <person name="Kuo A."/>
            <person name="Mondo S."/>
            <person name="Pangilinan J."/>
            <person name="Riley R."/>
            <person name="LaButti K."/>
            <person name="Andreopoulos B."/>
            <person name="Lipzen A."/>
            <person name="Chen C."/>
            <person name="Yan M."/>
            <person name="Daum C."/>
            <person name="Ng V."/>
            <person name="Clum A."/>
            <person name="Steindorff A."/>
            <person name="Ohm R.A."/>
            <person name="Martin F."/>
            <person name="Silar P."/>
            <person name="Natvig D.O."/>
            <person name="Lalanne C."/>
            <person name="Gautier V."/>
            <person name="Ament-Velasquez S.L."/>
            <person name="Kruys A."/>
            <person name="Hutchinson M.I."/>
            <person name="Powell A.J."/>
            <person name="Barry K."/>
            <person name="Miller A.N."/>
            <person name="Grigoriev I.V."/>
            <person name="Debuchy R."/>
            <person name="Gladieux P."/>
            <person name="Hiltunen Thoren M."/>
            <person name="Johannesson H."/>
        </authorList>
    </citation>
    <scope>NUCLEOTIDE SEQUENCE</scope>
    <source>
        <strain evidence="1">CBS 731.68</strain>
    </source>
</reference>
<keyword evidence="2" id="KW-1185">Reference proteome</keyword>
<dbReference type="InterPro" id="IPR051678">
    <property type="entry name" value="AGP_Transferase"/>
</dbReference>
<name>A0AAN6Z412_9PEZI</name>
<organism evidence="1 2">
    <name type="scientific">Parathielavia appendiculata</name>
    <dbReference type="NCBI Taxonomy" id="2587402"/>
    <lineage>
        <taxon>Eukaryota</taxon>
        <taxon>Fungi</taxon>
        <taxon>Dikarya</taxon>
        <taxon>Ascomycota</taxon>
        <taxon>Pezizomycotina</taxon>
        <taxon>Sordariomycetes</taxon>
        <taxon>Sordariomycetidae</taxon>
        <taxon>Sordariales</taxon>
        <taxon>Chaetomiaceae</taxon>
        <taxon>Parathielavia</taxon>
    </lineage>
</organism>
<accession>A0AAN6Z412</accession>
<evidence type="ECO:0000313" key="2">
    <source>
        <dbReference type="Proteomes" id="UP001302602"/>
    </source>
</evidence>
<proteinExistence type="predicted"/>
<dbReference type="Proteomes" id="UP001302602">
    <property type="component" value="Unassembled WGS sequence"/>
</dbReference>
<protein>
    <submittedName>
        <fullName evidence="1">Uncharacterized protein</fullName>
    </submittedName>
</protein>
<dbReference type="EMBL" id="MU853226">
    <property type="protein sequence ID" value="KAK4124805.1"/>
    <property type="molecule type" value="Genomic_DNA"/>
</dbReference>
<reference evidence="1" key="2">
    <citation type="submission" date="2023-05" db="EMBL/GenBank/DDBJ databases">
        <authorList>
            <consortium name="Lawrence Berkeley National Laboratory"/>
            <person name="Steindorff A."/>
            <person name="Hensen N."/>
            <person name="Bonometti L."/>
            <person name="Westerberg I."/>
            <person name="Brannstrom I.O."/>
            <person name="Guillou S."/>
            <person name="Cros-Aarteil S."/>
            <person name="Calhoun S."/>
            <person name="Haridas S."/>
            <person name="Kuo A."/>
            <person name="Mondo S."/>
            <person name="Pangilinan J."/>
            <person name="Riley R."/>
            <person name="Labutti K."/>
            <person name="Andreopoulos B."/>
            <person name="Lipzen A."/>
            <person name="Chen C."/>
            <person name="Yanf M."/>
            <person name="Daum C."/>
            <person name="Ng V."/>
            <person name="Clum A."/>
            <person name="Ohm R."/>
            <person name="Martin F."/>
            <person name="Silar P."/>
            <person name="Natvig D."/>
            <person name="Lalanne C."/>
            <person name="Gautier V."/>
            <person name="Ament-Velasquez S.L."/>
            <person name="Kruys A."/>
            <person name="Hutchinson M.I."/>
            <person name="Powell A.J."/>
            <person name="Barry K."/>
            <person name="Miller A.N."/>
            <person name="Grigoriev I.V."/>
            <person name="Debuchy R."/>
            <person name="Gladieux P."/>
            <person name="Thoren M.H."/>
            <person name="Johannesson H."/>
        </authorList>
    </citation>
    <scope>NUCLEOTIDE SEQUENCE</scope>
    <source>
        <strain evidence="1">CBS 731.68</strain>
    </source>
</reference>
<gene>
    <name evidence="1" type="ORF">N657DRAFT_670696</name>
</gene>
<dbReference type="PANTHER" id="PTHR21310">
    <property type="entry name" value="AMINOGLYCOSIDE PHOSPHOTRANSFERASE-RELATED-RELATED"/>
    <property type="match status" value="1"/>
</dbReference>
<dbReference type="AlphaFoldDB" id="A0AAN6Z412"/>
<dbReference type="PANTHER" id="PTHR21310:SF15">
    <property type="entry name" value="AMINOGLYCOSIDE PHOSPHOTRANSFERASE DOMAIN-CONTAINING PROTEIN"/>
    <property type="match status" value="1"/>
</dbReference>
<dbReference type="RefSeq" id="XP_062648576.1">
    <property type="nucleotide sequence ID" value="XM_062795558.1"/>
</dbReference>
<sequence length="297" mass="32890">MARWWIDAKAVLFQFVILVFGPLFKLISDNLGLFRRGSSSTVPHLRQPGTRRVKLSLTISGLGSTTQLCEYASCLSHGRECTIEHGPTSVNTMTGAVNYHTGVRFSDGSPSWLIRVPRVARLLPYSSLIDYLILSEYATLKFLKGTAVPAPKAFGYAIRGAGTDHGVGLDAAEHAWRGNLWRCLADVYAELARQPLPKADSLYVDQEGRVEVGPVASDKFIVLDPCGPFEHAIDYYTAWADHFLKDNAWQLVQDYGHNTVATETSASAQFFLKHVDDVGHHILVDQDNNITGTIDWQ</sequence>
<dbReference type="GeneID" id="87832326"/>
<evidence type="ECO:0000313" key="1">
    <source>
        <dbReference type="EMBL" id="KAK4124805.1"/>
    </source>
</evidence>
<comment type="caution">
    <text evidence="1">The sequence shown here is derived from an EMBL/GenBank/DDBJ whole genome shotgun (WGS) entry which is preliminary data.</text>
</comment>